<organism evidence="3 4">
    <name type="scientific">Daejeonella rubra</name>
    <dbReference type="NCBI Taxonomy" id="990371"/>
    <lineage>
        <taxon>Bacteria</taxon>
        <taxon>Pseudomonadati</taxon>
        <taxon>Bacteroidota</taxon>
        <taxon>Sphingobacteriia</taxon>
        <taxon>Sphingobacteriales</taxon>
        <taxon>Sphingobacteriaceae</taxon>
        <taxon>Daejeonella</taxon>
    </lineage>
</organism>
<evidence type="ECO:0000256" key="1">
    <source>
        <dbReference type="SAM" id="SignalP"/>
    </source>
</evidence>
<feature type="chain" id="PRO_5011713150" description="DUF4440 domain-containing protein" evidence="1">
    <location>
        <begin position="23"/>
        <end position="143"/>
    </location>
</feature>
<gene>
    <name evidence="3" type="ORF">SAMN05421813_11030</name>
</gene>
<name>A0A1G9SFD0_9SPHI</name>
<feature type="domain" description="DUF4440" evidence="2">
    <location>
        <begin position="28"/>
        <end position="134"/>
    </location>
</feature>
<dbReference type="Gene3D" id="3.10.450.50">
    <property type="match status" value="1"/>
</dbReference>
<reference evidence="4" key="1">
    <citation type="submission" date="2016-10" db="EMBL/GenBank/DDBJ databases">
        <authorList>
            <person name="Varghese N."/>
            <person name="Submissions S."/>
        </authorList>
    </citation>
    <scope>NUCLEOTIDE SEQUENCE [LARGE SCALE GENOMIC DNA]</scope>
    <source>
        <strain evidence="4">DSM 24536</strain>
    </source>
</reference>
<dbReference type="Pfam" id="PF14534">
    <property type="entry name" value="DUF4440"/>
    <property type="match status" value="1"/>
</dbReference>
<dbReference type="OrthoDB" id="5383110at2"/>
<keyword evidence="4" id="KW-1185">Reference proteome</keyword>
<dbReference type="InterPro" id="IPR032710">
    <property type="entry name" value="NTF2-like_dom_sf"/>
</dbReference>
<protein>
    <recommendedName>
        <fullName evidence="2">DUF4440 domain-containing protein</fullName>
    </recommendedName>
</protein>
<dbReference type="InterPro" id="IPR027843">
    <property type="entry name" value="DUF4440"/>
</dbReference>
<dbReference type="STRING" id="990371.SAMN05421813_11030"/>
<dbReference type="EMBL" id="FNHH01000010">
    <property type="protein sequence ID" value="SDM34112.1"/>
    <property type="molecule type" value="Genomic_DNA"/>
</dbReference>
<evidence type="ECO:0000313" key="3">
    <source>
        <dbReference type="EMBL" id="SDM34112.1"/>
    </source>
</evidence>
<evidence type="ECO:0000259" key="2">
    <source>
        <dbReference type="Pfam" id="PF14534"/>
    </source>
</evidence>
<dbReference type="RefSeq" id="WP_090704004.1">
    <property type="nucleotide sequence ID" value="NZ_FNHH01000010.1"/>
</dbReference>
<dbReference type="Proteomes" id="UP000199226">
    <property type="component" value="Unassembled WGS sequence"/>
</dbReference>
<dbReference type="SUPFAM" id="SSF54427">
    <property type="entry name" value="NTF2-like"/>
    <property type="match status" value="1"/>
</dbReference>
<dbReference type="AlphaFoldDB" id="A0A1G9SFD0"/>
<sequence length="143" mass="15449">MKGAFGLLILLTFSVVSLNAQSKHEKAVAAAVEKLNKAIIDPEKNLLESIASDGLSYGHSGGKVQNKAEFVDDLINGSFNFSSITPVEQTISVSGKNAIVRHIFVAKATNAGVPTDLRIGNVMVWRKEGGQWKLLARQAFRLQ</sequence>
<keyword evidence="1" id="KW-0732">Signal</keyword>
<proteinExistence type="predicted"/>
<evidence type="ECO:0000313" key="4">
    <source>
        <dbReference type="Proteomes" id="UP000199226"/>
    </source>
</evidence>
<accession>A0A1G9SFD0</accession>
<feature type="signal peptide" evidence="1">
    <location>
        <begin position="1"/>
        <end position="22"/>
    </location>
</feature>